<evidence type="ECO:0000256" key="4">
    <source>
        <dbReference type="SAM" id="Coils"/>
    </source>
</evidence>
<dbReference type="EMBL" id="FQZD01000014">
    <property type="protein sequence ID" value="SHJ24516.1"/>
    <property type="molecule type" value="Genomic_DNA"/>
</dbReference>
<dbReference type="PANTHER" id="PTHR32114:SF2">
    <property type="entry name" value="ABC TRANSPORTER ABCH.3"/>
    <property type="match status" value="1"/>
</dbReference>
<keyword evidence="7" id="KW-1185">Reference proteome</keyword>
<dbReference type="Gene3D" id="1.10.287.1490">
    <property type="match status" value="1"/>
</dbReference>
<evidence type="ECO:0000259" key="5">
    <source>
        <dbReference type="Pfam" id="PF13476"/>
    </source>
</evidence>
<dbReference type="Pfam" id="PF13476">
    <property type="entry name" value="AAA_23"/>
    <property type="match status" value="1"/>
</dbReference>
<gene>
    <name evidence="6" type="ORF">SAMN02745170_02067</name>
</gene>
<evidence type="ECO:0000313" key="6">
    <source>
        <dbReference type="EMBL" id="SHJ24516.1"/>
    </source>
</evidence>
<protein>
    <recommendedName>
        <fullName evidence="3">Nuclease SbcCD subunit C</fullName>
    </recommendedName>
</protein>
<dbReference type="InterPro" id="IPR038729">
    <property type="entry name" value="Rad50/SbcC_AAA"/>
</dbReference>
<name>A0A1M6HQT3_9FIRM</name>
<comment type="similarity">
    <text evidence="1">Belongs to the SMC family. SbcC subfamily.</text>
</comment>
<dbReference type="Gene3D" id="3.40.50.300">
    <property type="entry name" value="P-loop containing nucleotide triphosphate hydrolases"/>
    <property type="match status" value="1"/>
</dbReference>
<dbReference type="Proteomes" id="UP000322917">
    <property type="component" value="Unassembled WGS sequence"/>
</dbReference>
<evidence type="ECO:0000256" key="3">
    <source>
        <dbReference type="ARBA" id="ARBA00013368"/>
    </source>
</evidence>
<evidence type="ECO:0000256" key="2">
    <source>
        <dbReference type="ARBA" id="ARBA00011322"/>
    </source>
</evidence>
<dbReference type="OrthoDB" id="1698838at2"/>
<feature type="domain" description="Rad50/SbcC-type AAA" evidence="5">
    <location>
        <begin position="5"/>
        <end position="252"/>
    </location>
</feature>
<evidence type="ECO:0000256" key="1">
    <source>
        <dbReference type="ARBA" id="ARBA00006930"/>
    </source>
</evidence>
<organism evidence="6 7">
    <name type="scientific">Propionispora hippei DSM 15287</name>
    <dbReference type="NCBI Taxonomy" id="1123003"/>
    <lineage>
        <taxon>Bacteria</taxon>
        <taxon>Bacillati</taxon>
        <taxon>Bacillota</taxon>
        <taxon>Negativicutes</taxon>
        <taxon>Selenomonadales</taxon>
        <taxon>Sporomusaceae</taxon>
        <taxon>Propionispora</taxon>
    </lineage>
</organism>
<dbReference type="PANTHER" id="PTHR32114">
    <property type="entry name" value="ABC TRANSPORTER ABCH.3"/>
    <property type="match status" value="1"/>
</dbReference>
<keyword evidence="4" id="KW-0175">Coiled coil</keyword>
<dbReference type="RefSeq" id="WP_149734818.1">
    <property type="nucleotide sequence ID" value="NZ_FQZD01000014.1"/>
</dbReference>
<proteinExistence type="inferred from homology"/>
<feature type="coiled-coil region" evidence="4">
    <location>
        <begin position="209"/>
        <end position="265"/>
    </location>
</feature>
<sequence>MRLNRIVIEHFKGIDKLEINAAGKDVTIRGENGTGKTTVADAYSWALMGKGFDGKQVDAQIKKRDENGNTPNDGGVQHVVEVEMERDDGRPITIHREYVEKWEKKRGTAESEFAGHTTNYSIDGVPMMKKDFDRQIAMICSEDAFKLLSMPLHFCTNLNWKERRKVLMDMCGTVSDEDIIAGTEQLAPLTKLLEGRTVSDLRKVIAAKIKKANEEMKSIPARIDELTNAIPEDAGQARESLETELASLEKQKADKQKQILRIENGGEVAENQKMAAGVEARMTKFRAEFEAQYSTQVSGDANTAKNLRSEIERIGKEIEAIEGRKKILAGAIETADKKADALRARWTKINDEEFSDGEISDTCPCCGQKLPPERVEATRKKALDNFNVRKSQELESINADGMKIMEQRNRDSEMLKGFNTDIEGKTARVGDLADQLAEAQKKVEAVEKPDIEEQPQWLSLKSELHQIQLSIGALQEESKAALQKAQQEAALFDPDIEARRKKIAAIDQTASMKKRIAELEAREKELGSIYSDLQRQLFLTEEFMRAKVTATEDTINSHFKYVRFKMFSEKINGALEECCEPLIDGVPFSDGLNKGNRMKAAIDILNALSGYYKHSLPVFIDDCESYTSLIPVKSQLIKLIADKEYTKLNVEVE</sequence>
<dbReference type="SUPFAM" id="SSF52540">
    <property type="entry name" value="P-loop containing nucleoside triphosphate hydrolases"/>
    <property type="match status" value="1"/>
</dbReference>
<evidence type="ECO:0000313" key="7">
    <source>
        <dbReference type="Proteomes" id="UP000322917"/>
    </source>
</evidence>
<dbReference type="InterPro" id="IPR027417">
    <property type="entry name" value="P-loop_NTPase"/>
</dbReference>
<dbReference type="AlphaFoldDB" id="A0A1M6HQT3"/>
<reference evidence="6 7" key="1">
    <citation type="submission" date="2016-11" db="EMBL/GenBank/DDBJ databases">
        <authorList>
            <person name="Varghese N."/>
            <person name="Submissions S."/>
        </authorList>
    </citation>
    <scope>NUCLEOTIDE SEQUENCE [LARGE SCALE GENOMIC DNA]</scope>
    <source>
        <strain evidence="6 7">DSM 15287</strain>
    </source>
</reference>
<dbReference type="GO" id="GO:0016887">
    <property type="term" value="F:ATP hydrolysis activity"/>
    <property type="evidence" value="ECO:0007669"/>
    <property type="project" value="InterPro"/>
</dbReference>
<accession>A0A1M6HQT3</accession>
<comment type="subunit">
    <text evidence="2">Heterodimer of SbcC and SbcD.</text>
</comment>
<dbReference type="GO" id="GO:0006302">
    <property type="term" value="P:double-strand break repair"/>
    <property type="evidence" value="ECO:0007669"/>
    <property type="project" value="InterPro"/>
</dbReference>